<dbReference type="InterPro" id="IPR027417">
    <property type="entry name" value="P-loop_NTPase"/>
</dbReference>
<feature type="domain" description="Sigma-54 factor interaction" evidence="6">
    <location>
        <begin position="148"/>
        <end position="377"/>
    </location>
</feature>
<dbReference type="InterPro" id="IPR025943">
    <property type="entry name" value="Sigma_54_int_dom_ATP-bd_2"/>
</dbReference>
<dbReference type="Pfam" id="PF25601">
    <property type="entry name" value="AAA_lid_14"/>
    <property type="match status" value="1"/>
</dbReference>
<organism evidence="8 9">
    <name type="scientific">Candidatus Bilophila faecipullorum</name>
    <dbReference type="NCBI Taxonomy" id="2838482"/>
    <lineage>
        <taxon>Bacteria</taxon>
        <taxon>Pseudomonadati</taxon>
        <taxon>Thermodesulfobacteriota</taxon>
        <taxon>Desulfovibrionia</taxon>
        <taxon>Desulfovibrionales</taxon>
        <taxon>Desulfovibrionaceae</taxon>
        <taxon>Bilophila</taxon>
    </lineage>
</organism>
<dbReference type="AlphaFoldDB" id="A0A9D1R340"/>
<dbReference type="PANTHER" id="PTHR32071:SF81">
    <property type="entry name" value="PROPIONATE CATABOLISM OPERON REGULATORY PROTEIN"/>
    <property type="match status" value="1"/>
</dbReference>
<dbReference type="InterPro" id="IPR000014">
    <property type="entry name" value="PAS"/>
</dbReference>
<evidence type="ECO:0000259" key="7">
    <source>
        <dbReference type="PROSITE" id="PS50112"/>
    </source>
</evidence>
<dbReference type="Gene3D" id="3.30.450.20">
    <property type="entry name" value="PAS domain"/>
    <property type="match status" value="1"/>
</dbReference>
<dbReference type="PROSITE" id="PS50112">
    <property type="entry name" value="PAS"/>
    <property type="match status" value="1"/>
</dbReference>
<dbReference type="InterPro" id="IPR003593">
    <property type="entry name" value="AAA+_ATPase"/>
</dbReference>
<reference evidence="8" key="2">
    <citation type="submission" date="2021-04" db="EMBL/GenBank/DDBJ databases">
        <authorList>
            <person name="Gilroy R."/>
        </authorList>
    </citation>
    <scope>NUCLEOTIDE SEQUENCE</scope>
    <source>
        <strain evidence="8">ChiSxjej5B17-1746</strain>
    </source>
</reference>
<dbReference type="FunFam" id="3.40.50.300:FF:000006">
    <property type="entry name" value="DNA-binding transcriptional regulator NtrC"/>
    <property type="match status" value="1"/>
</dbReference>
<proteinExistence type="predicted"/>
<dbReference type="InterPro" id="IPR035965">
    <property type="entry name" value="PAS-like_dom_sf"/>
</dbReference>
<dbReference type="PANTHER" id="PTHR32071">
    <property type="entry name" value="TRANSCRIPTIONAL REGULATORY PROTEIN"/>
    <property type="match status" value="1"/>
</dbReference>
<evidence type="ECO:0000256" key="5">
    <source>
        <dbReference type="ARBA" id="ARBA00023163"/>
    </source>
</evidence>
<dbReference type="Gene3D" id="1.10.8.60">
    <property type="match status" value="1"/>
</dbReference>
<dbReference type="SUPFAM" id="SSF46689">
    <property type="entry name" value="Homeodomain-like"/>
    <property type="match status" value="1"/>
</dbReference>
<keyword evidence="1" id="KW-0547">Nucleotide-binding</keyword>
<keyword evidence="2" id="KW-0067">ATP-binding</keyword>
<dbReference type="PROSITE" id="PS00688">
    <property type="entry name" value="SIGMA54_INTERACT_3"/>
    <property type="match status" value="1"/>
</dbReference>
<dbReference type="CDD" id="cd00009">
    <property type="entry name" value="AAA"/>
    <property type="match status" value="1"/>
</dbReference>
<gene>
    <name evidence="8" type="ORF">H9874_08875</name>
</gene>
<comment type="caution">
    <text evidence="8">The sequence shown here is derived from an EMBL/GenBank/DDBJ whole genome shotgun (WGS) entry which is preliminary data.</text>
</comment>
<dbReference type="SMART" id="SM00382">
    <property type="entry name" value="AAA"/>
    <property type="match status" value="1"/>
</dbReference>
<dbReference type="PROSITE" id="PS50045">
    <property type="entry name" value="SIGMA54_INTERACT_4"/>
    <property type="match status" value="1"/>
</dbReference>
<dbReference type="GO" id="GO:0003677">
    <property type="term" value="F:DNA binding"/>
    <property type="evidence" value="ECO:0007669"/>
    <property type="project" value="UniProtKB-KW"/>
</dbReference>
<sequence length="462" mass="52193">MRSLALHFESILDILSDGVFISDVEGTTLFVNKMYETLTGLRQDEIQGQNIRTLVQQGIFDRVVNPQIVETGKPATHVQQLANGKRLVLTGYPVFDEKGQLCLVVTFARDITVLTQLQDEMTAQKKLIEQFHDRLAFMAREQTRELVPVFASREMKDVMGLVERFASSDATVLILGETGVGKDVVARMTHELSPRKEKMFLKVDCGGISESLTESELFGYMPGAFTGAGNKGKSGYFEMADGGTVFLDEVGELSLAMQTRLLRVLQDGEIMRVGSSKPRKVDVRIIAATNRNLAERVEKGLFRRDLYYRLNVAVVNIPPLRERPDDIEPLITHFLSVFTTKYRKHMNLAPGLMEALRQYSWPGNVRELQNLMHSIVITKDHGPLTVKDLPRHMTGIENEELFFPDDGINYDRPLKDIMADIERGILRKALKVHGSVQKVAEVFKVNRSTIFRKLHSEKDGNE</sequence>
<evidence type="ECO:0000256" key="2">
    <source>
        <dbReference type="ARBA" id="ARBA00022840"/>
    </source>
</evidence>
<name>A0A9D1R340_9BACT</name>
<keyword evidence="4" id="KW-0238">DNA-binding</keyword>
<dbReference type="InterPro" id="IPR002078">
    <property type="entry name" value="Sigma_54_int"/>
</dbReference>
<dbReference type="CDD" id="cd00130">
    <property type="entry name" value="PAS"/>
    <property type="match status" value="1"/>
</dbReference>
<protein>
    <submittedName>
        <fullName evidence="8">Sigma 54-interacting transcriptional regulator</fullName>
    </submittedName>
</protein>
<dbReference type="Pfam" id="PF00158">
    <property type="entry name" value="Sigma54_activat"/>
    <property type="match status" value="1"/>
</dbReference>
<evidence type="ECO:0000259" key="6">
    <source>
        <dbReference type="PROSITE" id="PS50045"/>
    </source>
</evidence>
<dbReference type="SUPFAM" id="SSF52540">
    <property type="entry name" value="P-loop containing nucleoside triphosphate hydrolases"/>
    <property type="match status" value="1"/>
</dbReference>
<dbReference type="SMART" id="SM00091">
    <property type="entry name" value="PAS"/>
    <property type="match status" value="1"/>
</dbReference>
<dbReference type="Proteomes" id="UP000824264">
    <property type="component" value="Unassembled WGS sequence"/>
</dbReference>
<dbReference type="Gene3D" id="1.10.10.60">
    <property type="entry name" value="Homeodomain-like"/>
    <property type="match status" value="1"/>
</dbReference>
<evidence type="ECO:0000256" key="4">
    <source>
        <dbReference type="ARBA" id="ARBA00023125"/>
    </source>
</evidence>
<evidence type="ECO:0000256" key="1">
    <source>
        <dbReference type="ARBA" id="ARBA00022741"/>
    </source>
</evidence>
<evidence type="ECO:0000256" key="3">
    <source>
        <dbReference type="ARBA" id="ARBA00023015"/>
    </source>
</evidence>
<dbReference type="GO" id="GO:0005524">
    <property type="term" value="F:ATP binding"/>
    <property type="evidence" value="ECO:0007669"/>
    <property type="project" value="UniProtKB-KW"/>
</dbReference>
<dbReference type="NCBIfam" id="TIGR00229">
    <property type="entry name" value="sensory_box"/>
    <property type="match status" value="1"/>
</dbReference>
<dbReference type="InterPro" id="IPR025662">
    <property type="entry name" value="Sigma_54_int_dom_ATP-bd_1"/>
</dbReference>
<dbReference type="SUPFAM" id="SSF55785">
    <property type="entry name" value="PYP-like sensor domain (PAS domain)"/>
    <property type="match status" value="1"/>
</dbReference>
<dbReference type="InterPro" id="IPR058031">
    <property type="entry name" value="AAA_lid_NorR"/>
</dbReference>
<dbReference type="Pfam" id="PF13426">
    <property type="entry name" value="PAS_9"/>
    <property type="match status" value="1"/>
</dbReference>
<keyword evidence="3" id="KW-0805">Transcription regulation</keyword>
<dbReference type="GO" id="GO:0006355">
    <property type="term" value="P:regulation of DNA-templated transcription"/>
    <property type="evidence" value="ECO:0007669"/>
    <property type="project" value="InterPro"/>
</dbReference>
<evidence type="ECO:0000313" key="8">
    <source>
        <dbReference type="EMBL" id="HIW79241.1"/>
    </source>
</evidence>
<feature type="non-terminal residue" evidence="8">
    <location>
        <position position="462"/>
    </location>
</feature>
<dbReference type="InterPro" id="IPR009057">
    <property type="entry name" value="Homeodomain-like_sf"/>
</dbReference>
<dbReference type="Gene3D" id="3.40.50.300">
    <property type="entry name" value="P-loop containing nucleotide triphosphate hydrolases"/>
    <property type="match status" value="1"/>
</dbReference>
<reference evidence="8" key="1">
    <citation type="journal article" date="2021" name="PeerJ">
        <title>Extensive microbial diversity within the chicken gut microbiome revealed by metagenomics and culture.</title>
        <authorList>
            <person name="Gilroy R."/>
            <person name="Ravi A."/>
            <person name="Getino M."/>
            <person name="Pursley I."/>
            <person name="Horton D.L."/>
            <person name="Alikhan N.F."/>
            <person name="Baker D."/>
            <person name="Gharbi K."/>
            <person name="Hall N."/>
            <person name="Watson M."/>
            <person name="Adriaenssens E.M."/>
            <person name="Foster-Nyarko E."/>
            <person name="Jarju S."/>
            <person name="Secka A."/>
            <person name="Antonio M."/>
            <person name="Oren A."/>
            <person name="Chaudhuri R.R."/>
            <person name="La Ragione R."/>
            <person name="Hildebrand F."/>
            <person name="Pallen M.J."/>
        </authorList>
    </citation>
    <scope>NUCLEOTIDE SEQUENCE</scope>
    <source>
        <strain evidence="8">ChiSxjej5B17-1746</strain>
    </source>
</reference>
<dbReference type="PROSITE" id="PS00675">
    <property type="entry name" value="SIGMA54_INTERACT_1"/>
    <property type="match status" value="1"/>
</dbReference>
<accession>A0A9D1R340</accession>
<evidence type="ECO:0000313" key="9">
    <source>
        <dbReference type="Proteomes" id="UP000824264"/>
    </source>
</evidence>
<dbReference type="InterPro" id="IPR025944">
    <property type="entry name" value="Sigma_54_int_dom_CS"/>
</dbReference>
<dbReference type="PROSITE" id="PS00676">
    <property type="entry name" value="SIGMA54_INTERACT_2"/>
    <property type="match status" value="1"/>
</dbReference>
<keyword evidence="5" id="KW-0804">Transcription</keyword>
<feature type="domain" description="PAS" evidence="7">
    <location>
        <begin position="4"/>
        <end position="85"/>
    </location>
</feature>
<dbReference type="EMBL" id="DXGI01000336">
    <property type="protein sequence ID" value="HIW79241.1"/>
    <property type="molecule type" value="Genomic_DNA"/>
</dbReference>